<organism evidence="10 11">
    <name type="scientific">Trichinella pseudospiralis</name>
    <name type="common">Parasitic roundworm</name>
    <dbReference type="NCBI Taxonomy" id="6337"/>
    <lineage>
        <taxon>Eukaryota</taxon>
        <taxon>Metazoa</taxon>
        <taxon>Ecdysozoa</taxon>
        <taxon>Nematoda</taxon>
        <taxon>Enoplea</taxon>
        <taxon>Dorylaimia</taxon>
        <taxon>Trichinellida</taxon>
        <taxon>Trichinellidae</taxon>
        <taxon>Trichinella</taxon>
    </lineage>
</organism>
<dbReference type="PRINTS" id="PR00082">
    <property type="entry name" value="GLFDHDRGNASE"/>
</dbReference>
<evidence type="ECO:0000256" key="6">
    <source>
        <dbReference type="ARBA" id="ARBA00047867"/>
    </source>
</evidence>
<dbReference type="GO" id="GO:0005739">
    <property type="term" value="C:mitochondrion"/>
    <property type="evidence" value="ECO:0007669"/>
    <property type="project" value="UniProtKB-SubCell"/>
</dbReference>
<evidence type="ECO:0000256" key="1">
    <source>
        <dbReference type="ARBA" id="ARBA00004173"/>
    </source>
</evidence>
<comment type="catalytic activity">
    <reaction evidence="6">
        <text>L-glutamate + NAD(+) + H2O = 2-oxoglutarate + NH4(+) + NADH + H(+)</text>
        <dbReference type="Rhea" id="RHEA:15133"/>
        <dbReference type="ChEBI" id="CHEBI:15377"/>
        <dbReference type="ChEBI" id="CHEBI:15378"/>
        <dbReference type="ChEBI" id="CHEBI:16810"/>
        <dbReference type="ChEBI" id="CHEBI:28938"/>
        <dbReference type="ChEBI" id="CHEBI:29985"/>
        <dbReference type="ChEBI" id="CHEBI:57540"/>
        <dbReference type="ChEBI" id="CHEBI:57945"/>
        <dbReference type="EC" id="1.4.1.3"/>
    </reaction>
</comment>
<dbReference type="Gene3D" id="3.40.50.10860">
    <property type="entry name" value="Leucine Dehydrogenase, chain A, domain 1"/>
    <property type="match status" value="2"/>
</dbReference>
<proteinExistence type="inferred from homology"/>
<dbReference type="GO" id="GO:0004352">
    <property type="term" value="F:glutamate dehydrogenase (NAD+) activity"/>
    <property type="evidence" value="ECO:0007669"/>
    <property type="project" value="TreeGrafter"/>
</dbReference>
<protein>
    <recommendedName>
        <fullName evidence="3">glutamate dehydrogenase [NAD(P)(+)]</fullName>
        <ecNumber evidence="3">1.4.1.3</ecNumber>
    </recommendedName>
</protein>
<dbReference type="InterPro" id="IPR046346">
    <property type="entry name" value="Aminoacid_DH-like_N_sf"/>
</dbReference>
<dbReference type="SMART" id="SM00839">
    <property type="entry name" value="ELFV_dehydrog"/>
    <property type="match status" value="2"/>
</dbReference>
<dbReference type="EC" id="1.4.1.3" evidence="3"/>
<evidence type="ECO:0000256" key="2">
    <source>
        <dbReference type="ARBA" id="ARBA00006382"/>
    </source>
</evidence>
<evidence type="ECO:0000256" key="3">
    <source>
        <dbReference type="ARBA" id="ARBA00012889"/>
    </source>
</evidence>
<dbReference type="GO" id="GO:0006538">
    <property type="term" value="P:L-glutamate catabolic process"/>
    <property type="evidence" value="ECO:0007669"/>
    <property type="project" value="TreeGrafter"/>
</dbReference>
<evidence type="ECO:0000259" key="9">
    <source>
        <dbReference type="SMART" id="SM00839"/>
    </source>
</evidence>
<dbReference type="SUPFAM" id="SSF51735">
    <property type="entry name" value="NAD(P)-binding Rossmann-fold domains"/>
    <property type="match status" value="2"/>
</dbReference>
<dbReference type="InterPro" id="IPR006097">
    <property type="entry name" value="Glu/Leu/Phe/Val/Trp_DH_dimer"/>
</dbReference>
<dbReference type="CDD" id="cd01076">
    <property type="entry name" value="NAD_bind_1_Glu_DH"/>
    <property type="match status" value="2"/>
</dbReference>
<dbReference type="PANTHER" id="PTHR11606">
    <property type="entry name" value="GLUTAMATE DEHYDROGENASE"/>
    <property type="match status" value="1"/>
</dbReference>
<dbReference type="FunFam" id="3.40.50.720:FF:000100">
    <property type="entry name" value="Glutamate dehydrogenase 1, mitochondrial"/>
    <property type="match status" value="2"/>
</dbReference>
<feature type="domain" description="Glutamate/phenylalanine/leucine/valine/L-tryptophan dehydrogenase C-terminal" evidence="9">
    <location>
        <begin position="831"/>
        <end position="1095"/>
    </location>
</feature>
<dbReference type="OrthoDB" id="6718861at2759"/>
<accession>A0A0V1FF32</accession>
<dbReference type="InterPro" id="IPR033922">
    <property type="entry name" value="NAD_bind_Glu_DH"/>
</dbReference>
<dbReference type="SUPFAM" id="SSF53223">
    <property type="entry name" value="Aminoacid dehydrogenase-like, N-terminal domain"/>
    <property type="match status" value="2"/>
</dbReference>
<dbReference type="Gene3D" id="1.10.287.140">
    <property type="match status" value="2"/>
</dbReference>
<keyword evidence="11" id="KW-1185">Reference proteome</keyword>
<dbReference type="PANTHER" id="PTHR11606:SF13">
    <property type="entry name" value="GLUTAMATE DEHYDROGENASE 1, MITOCHONDRIAL"/>
    <property type="match status" value="1"/>
</dbReference>
<dbReference type="Gene3D" id="3.40.50.720">
    <property type="entry name" value="NAD(P)-binding Rossmann-like Domain"/>
    <property type="match status" value="2"/>
</dbReference>
<evidence type="ECO:0000256" key="4">
    <source>
        <dbReference type="ARBA" id="ARBA00023002"/>
    </source>
</evidence>
<dbReference type="Pfam" id="PF02812">
    <property type="entry name" value="ELFV_dehydrog_N"/>
    <property type="match status" value="2"/>
</dbReference>
<comment type="similarity">
    <text evidence="2 8">Belongs to the Glu/Leu/Phe/Val dehydrogenases family.</text>
</comment>
<comment type="caution">
    <text evidence="10">The sequence shown here is derived from an EMBL/GenBank/DDBJ whole genome shotgun (WGS) entry which is preliminary data.</text>
</comment>
<evidence type="ECO:0000313" key="11">
    <source>
        <dbReference type="Proteomes" id="UP000054995"/>
    </source>
</evidence>
<gene>
    <name evidence="10" type="primary">GLUD2</name>
    <name evidence="10" type="ORF">T4D_15493</name>
</gene>
<dbReference type="Pfam" id="PF00208">
    <property type="entry name" value="ELFV_dehydrog"/>
    <property type="match status" value="3"/>
</dbReference>
<dbReference type="InterPro" id="IPR006095">
    <property type="entry name" value="Glu/Leu/Phe/Val/Trp_DH"/>
</dbReference>
<evidence type="ECO:0000256" key="8">
    <source>
        <dbReference type="RuleBase" id="RU004417"/>
    </source>
</evidence>
<feature type="domain" description="Glutamate/phenylalanine/leucine/valine/L-tryptophan dehydrogenase C-terminal" evidence="9">
    <location>
        <begin position="331"/>
        <end position="615"/>
    </location>
</feature>
<comment type="subcellular location">
    <subcellularLocation>
        <location evidence="1">Mitochondrion</location>
    </subcellularLocation>
</comment>
<dbReference type="InterPro" id="IPR036291">
    <property type="entry name" value="NAD(P)-bd_dom_sf"/>
</dbReference>
<keyword evidence="5" id="KW-0496">Mitochondrion</keyword>
<reference evidence="10 11" key="1">
    <citation type="submission" date="2015-01" db="EMBL/GenBank/DDBJ databases">
        <title>Evolution of Trichinella species and genotypes.</title>
        <authorList>
            <person name="Korhonen P.K."/>
            <person name="Edoardo P."/>
            <person name="Giuseppe L.R."/>
            <person name="Gasser R.B."/>
        </authorList>
    </citation>
    <scope>NUCLEOTIDE SEQUENCE [LARGE SCALE GENOMIC DNA]</scope>
    <source>
        <strain evidence="10">ISS470</strain>
    </source>
</reference>
<keyword evidence="4 8" id="KW-0560">Oxidoreductase</keyword>
<name>A0A0V1FF32_TRIPS</name>
<dbReference type="AlphaFoldDB" id="A0A0V1FF32"/>
<evidence type="ECO:0000256" key="7">
    <source>
        <dbReference type="ARBA" id="ARBA00048577"/>
    </source>
</evidence>
<comment type="catalytic activity">
    <reaction evidence="7">
        <text>L-glutamate + NADP(+) + H2O = 2-oxoglutarate + NH4(+) + NADPH + H(+)</text>
        <dbReference type="Rhea" id="RHEA:11612"/>
        <dbReference type="ChEBI" id="CHEBI:15377"/>
        <dbReference type="ChEBI" id="CHEBI:15378"/>
        <dbReference type="ChEBI" id="CHEBI:16810"/>
        <dbReference type="ChEBI" id="CHEBI:28938"/>
        <dbReference type="ChEBI" id="CHEBI:29985"/>
        <dbReference type="ChEBI" id="CHEBI:57783"/>
        <dbReference type="ChEBI" id="CHEBI:58349"/>
        <dbReference type="EC" id="1.4.1.3"/>
    </reaction>
</comment>
<dbReference type="EMBL" id="JYDT01000110">
    <property type="protein sequence ID" value="KRY84633.1"/>
    <property type="molecule type" value="Genomic_DNA"/>
</dbReference>
<evidence type="ECO:0000313" key="10">
    <source>
        <dbReference type="EMBL" id="KRY84633.1"/>
    </source>
</evidence>
<dbReference type="InterPro" id="IPR006096">
    <property type="entry name" value="Glu/Leu/Phe/Val/Trp_DH_C"/>
</dbReference>
<evidence type="ECO:0000256" key="5">
    <source>
        <dbReference type="ARBA" id="ARBA00023128"/>
    </source>
</evidence>
<dbReference type="Proteomes" id="UP000054995">
    <property type="component" value="Unassembled WGS sequence"/>
</dbReference>
<sequence>MVPEQSLENTVCLTECGNVLENLEIWFYCRGCLRVRGYGQVMNKCCCADQLVVSMNVEEPFSTAQLKQELTSAVHCLKVSMNMALWRLSTSTLCKSLCNSIFRKAASGLATAPPPHCNDRDLPIYEQNNPSYFQMVGYYCDRGMDVIESAMVNDVQSTVAQEERRRQIRGILRNIQSPNKVLYFTFPIRRDNGEFEIIEAWRCLHSEHKTPCKGGIRYADNVDEDEVKALASLMTYKCAVVDVPFGGAKGAVKIDPKKYSVYELEKITRRLAVEMSKKGFLGPGVDVPAPDMGTGEREMAWIADTYANTTGHLEKDAYACVTGKPIGLGGIHGRKSATGRGVLNGLSVFLNNEKFMETIGLSTGFKDKTFIVQGYGNVGKFVARYVHEAGSKMIGVMERDGSIFNPDGIIPSELEDYFSKNGTVKGFPNAKPYTPMEKLLHEKCDIFIPAATEKVIRKDNADGIQAKIIAEAANGPTTPAADKILLDKKVLILPDLFVNAGGVTVSYFEWLKDLNHVSFGRLTFKHEVNSNRMLLSSIQESLERYFNKEPGSIPIRGDHISCASEEDIVFSGLAYTMERSAMSIIDTAEKYNLGLDLRTAAYANSIGKIVLSYQMGVKNVNPIEEQLDPSYFSMIEHFFDRGCAVLEKFMETEIQFKKMTSEQKRSLILGILALIKKPTKMLYISFPIKRDSGELEIIEAWRCHHSEHRTPCKGGIRFAPNVSEDEVKALAALMTFKCAVVDVPFGGSKGAVRIDPKKYSENEIERITRRLTLEFSKKGFLGPGVDVPAPDMGTSAREMAWIADTYAMTVGHLDKDAFACTTGKPILLGGILGRTAATGLGVRHATSIFLKDNELAERIGITPGLEGKSVIIQGYGNVGSHTAKFIPALESYFSNNGTIVGFPHANNYQPREDLLYEQCDILIPAAIEKVITKNNAEKIKAKVVVEAANGPTTPAGDRILQQRNILVIPDLFANAGGVTVSYFEWLKNLNHVSFGRLTFKYEKESNLLLLQSVQESLEKGLKMKNLNISPNEEFEKLIEGASEKDIVHSGLAYTMERSGMAIIETARKYNLGIDFRLAAYVMSIEKIFRSFLTSGFTFC</sequence>